<dbReference type="InterPro" id="IPR038135">
    <property type="entry name" value="Methylthiotransferase_N_sf"/>
</dbReference>
<evidence type="ECO:0000256" key="4">
    <source>
        <dbReference type="ARBA" id="ARBA00022691"/>
    </source>
</evidence>
<evidence type="ECO:0000256" key="2">
    <source>
        <dbReference type="ARBA" id="ARBA00022485"/>
    </source>
</evidence>
<dbReference type="eggNOG" id="KOG2492">
    <property type="taxonomic scope" value="Eukaryota"/>
</dbReference>
<dbReference type="EMBL" id="JH992976">
    <property type="protein sequence ID" value="EKX51277.1"/>
    <property type="molecule type" value="Genomic_DNA"/>
</dbReference>
<evidence type="ECO:0000313" key="14">
    <source>
        <dbReference type="Proteomes" id="UP000011087"/>
    </source>
</evidence>
<keyword evidence="3" id="KW-0963">Cytoplasm</keyword>
<dbReference type="CDD" id="cd01335">
    <property type="entry name" value="Radical_SAM"/>
    <property type="match status" value="1"/>
</dbReference>
<evidence type="ECO:0000259" key="11">
    <source>
        <dbReference type="PROSITE" id="PS51918"/>
    </source>
</evidence>
<gene>
    <name evidence="12" type="ORF">GUITHDRAFT_157235</name>
</gene>
<feature type="domain" description="Radical SAM core" evidence="11">
    <location>
        <begin position="160"/>
        <end position="391"/>
    </location>
</feature>
<dbReference type="InterPro" id="IPR002792">
    <property type="entry name" value="TRAM_dom"/>
</dbReference>
<dbReference type="InterPro" id="IPR005839">
    <property type="entry name" value="Methylthiotransferase"/>
</dbReference>
<evidence type="ECO:0000256" key="6">
    <source>
        <dbReference type="ARBA" id="ARBA00023004"/>
    </source>
</evidence>
<dbReference type="PANTHER" id="PTHR43837:SF1">
    <property type="entry name" value="RIBOSOMAL PROTEIN US12 METHYLTHIOTRANSFERASE RIMO"/>
    <property type="match status" value="1"/>
</dbReference>
<evidence type="ECO:0000256" key="5">
    <source>
        <dbReference type="ARBA" id="ARBA00022723"/>
    </source>
</evidence>
<keyword evidence="7" id="KW-0411">Iron-sulfur</keyword>
<dbReference type="InterPro" id="IPR012340">
    <property type="entry name" value="NA-bd_OB-fold"/>
</dbReference>
<dbReference type="SFLD" id="SFLDS00029">
    <property type="entry name" value="Radical_SAM"/>
    <property type="match status" value="1"/>
</dbReference>
<keyword evidence="2" id="KW-0004">4Fe-4S</keyword>
<dbReference type="HAMAP" id="MF_01865">
    <property type="entry name" value="MTTase_RimO"/>
    <property type="match status" value="1"/>
</dbReference>
<accession>L1JS76</accession>
<dbReference type="OMA" id="YLQPAEM"/>
<evidence type="ECO:0000313" key="12">
    <source>
        <dbReference type="EMBL" id="EKX51277.1"/>
    </source>
</evidence>
<dbReference type="FunFam" id="3.80.30.20:FF:000001">
    <property type="entry name" value="tRNA-2-methylthio-N(6)-dimethylallyladenosine synthase 2"/>
    <property type="match status" value="1"/>
</dbReference>
<dbReference type="Pfam" id="PF04055">
    <property type="entry name" value="Radical_SAM"/>
    <property type="match status" value="1"/>
</dbReference>
<dbReference type="NCBIfam" id="TIGR01125">
    <property type="entry name" value="30S ribosomal protein S12 methylthiotransferase RimO"/>
    <property type="match status" value="1"/>
</dbReference>
<evidence type="ECO:0000256" key="1">
    <source>
        <dbReference type="ARBA" id="ARBA00001966"/>
    </source>
</evidence>
<reference evidence="14" key="2">
    <citation type="submission" date="2012-11" db="EMBL/GenBank/DDBJ databases">
        <authorList>
            <person name="Kuo A."/>
            <person name="Curtis B.A."/>
            <person name="Tanifuji G."/>
            <person name="Burki F."/>
            <person name="Gruber A."/>
            <person name="Irimia M."/>
            <person name="Maruyama S."/>
            <person name="Arias M.C."/>
            <person name="Ball S.G."/>
            <person name="Gile G.H."/>
            <person name="Hirakawa Y."/>
            <person name="Hopkins J.F."/>
            <person name="Rensing S.A."/>
            <person name="Schmutz J."/>
            <person name="Symeonidi A."/>
            <person name="Elias M."/>
            <person name="Eveleigh R.J."/>
            <person name="Herman E.K."/>
            <person name="Klute M.J."/>
            <person name="Nakayama T."/>
            <person name="Obornik M."/>
            <person name="Reyes-Prieto A."/>
            <person name="Armbrust E.V."/>
            <person name="Aves S.J."/>
            <person name="Beiko R.G."/>
            <person name="Coutinho P."/>
            <person name="Dacks J.B."/>
            <person name="Durnford D.G."/>
            <person name="Fast N.M."/>
            <person name="Green B.R."/>
            <person name="Grisdale C."/>
            <person name="Hempe F."/>
            <person name="Henrissat B."/>
            <person name="Hoppner M.P."/>
            <person name="Ishida K.-I."/>
            <person name="Kim E."/>
            <person name="Koreny L."/>
            <person name="Kroth P.G."/>
            <person name="Liu Y."/>
            <person name="Malik S.-B."/>
            <person name="Maier U.G."/>
            <person name="McRose D."/>
            <person name="Mock T."/>
            <person name="Neilson J.A."/>
            <person name="Onodera N.T."/>
            <person name="Poole A.M."/>
            <person name="Pritham E.J."/>
            <person name="Richards T.A."/>
            <person name="Rocap G."/>
            <person name="Roy S.W."/>
            <person name="Sarai C."/>
            <person name="Schaack S."/>
            <person name="Shirato S."/>
            <person name="Slamovits C.H."/>
            <person name="Spencer D.F."/>
            <person name="Suzuki S."/>
            <person name="Worden A.Z."/>
            <person name="Zauner S."/>
            <person name="Barry K."/>
            <person name="Bell C."/>
            <person name="Bharti A.K."/>
            <person name="Crow J.A."/>
            <person name="Grimwood J."/>
            <person name="Kramer R."/>
            <person name="Lindquist E."/>
            <person name="Lucas S."/>
            <person name="Salamov A."/>
            <person name="McFadden G.I."/>
            <person name="Lane C.E."/>
            <person name="Keeling P.J."/>
            <person name="Gray M.W."/>
            <person name="Grigoriev I.V."/>
            <person name="Archibald J.M."/>
        </authorList>
    </citation>
    <scope>NUCLEOTIDE SEQUENCE</scope>
    <source>
        <strain evidence="14">CCMP2712</strain>
    </source>
</reference>
<dbReference type="EnsemblProtists" id="EKX51277">
    <property type="protein sequence ID" value="EKX51277"/>
    <property type="gene ID" value="GUITHDRAFT_157235"/>
</dbReference>
<dbReference type="InterPro" id="IPR020612">
    <property type="entry name" value="Methylthiotransferase_CS"/>
</dbReference>
<organism evidence="12">
    <name type="scientific">Guillardia theta (strain CCMP2712)</name>
    <name type="common">Cryptophyte</name>
    <dbReference type="NCBI Taxonomy" id="905079"/>
    <lineage>
        <taxon>Eukaryota</taxon>
        <taxon>Cryptophyceae</taxon>
        <taxon>Pyrenomonadales</taxon>
        <taxon>Geminigeraceae</taxon>
        <taxon>Guillardia</taxon>
    </lineage>
</organism>
<feature type="signal peptide" evidence="8">
    <location>
        <begin position="1"/>
        <end position="19"/>
    </location>
</feature>
<reference evidence="13" key="3">
    <citation type="submission" date="2015-06" db="UniProtKB">
        <authorList>
            <consortium name="EnsemblProtists"/>
        </authorList>
    </citation>
    <scope>IDENTIFICATION</scope>
</reference>
<dbReference type="InterPro" id="IPR013848">
    <property type="entry name" value="Methylthiotransferase_N"/>
</dbReference>
<evidence type="ECO:0000313" key="13">
    <source>
        <dbReference type="EnsemblProtists" id="EKX51277"/>
    </source>
</evidence>
<keyword evidence="8" id="KW-0732">Signal</keyword>
<dbReference type="SMART" id="SM00729">
    <property type="entry name" value="Elp3"/>
    <property type="match status" value="1"/>
</dbReference>
<dbReference type="STRING" id="905079.L1JS76"/>
<feature type="domain" description="MTTase N-terminal" evidence="10">
    <location>
        <begin position="17"/>
        <end position="133"/>
    </location>
</feature>
<dbReference type="InterPro" id="IPR007197">
    <property type="entry name" value="rSAM"/>
</dbReference>
<dbReference type="Pfam" id="PF00919">
    <property type="entry name" value="UPF0004"/>
    <property type="match status" value="1"/>
</dbReference>
<dbReference type="Proteomes" id="UP000011087">
    <property type="component" value="Unassembled WGS sequence"/>
</dbReference>
<dbReference type="GeneID" id="17307853"/>
<dbReference type="Pfam" id="PF18693">
    <property type="entry name" value="TRAM_2"/>
    <property type="match status" value="1"/>
</dbReference>
<dbReference type="SFLD" id="SFLDF00274">
    <property type="entry name" value="ribosomal_protein_S12_methylth"/>
    <property type="match status" value="1"/>
</dbReference>
<dbReference type="Gene3D" id="3.80.30.20">
    <property type="entry name" value="tm_1862 like domain"/>
    <property type="match status" value="1"/>
</dbReference>
<dbReference type="RefSeq" id="XP_005838257.1">
    <property type="nucleotide sequence ID" value="XM_005838200.1"/>
</dbReference>
<protein>
    <submittedName>
        <fullName evidence="12 13">Uncharacterized protein</fullName>
    </submittedName>
</protein>
<dbReference type="PROSITE" id="PS50926">
    <property type="entry name" value="TRAM"/>
    <property type="match status" value="1"/>
</dbReference>
<dbReference type="GO" id="GO:0051539">
    <property type="term" value="F:4 iron, 4 sulfur cluster binding"/>
    <property type="evidence" value="ECO:0007669"/>
    <property type="project" value="UniProtKB-KW"/>
</dbReference>
<dbReference type="Gene3D" id="3.40.50.12160">
    <property type="entry name" value="Methylthiotransferase, N-terminal domain"/>
    <property type="match status" value="1"/>
</dbReference>
<dbReference type="PANTHER" id="PTHR43837">
    <property type="entry name" value="RIBOSOMAL PROTEIN S12 METHYLTHIOTRANSFERASE RIMO"/>
    <property type="match status" value="1"/>
</dbReference>
<feature type="chain" id="PRO_5008771680" evidence="8">
    <location>
        <begin position="20"/>
        <end position="477"/>
    </location>
</feature>
<dbReference type="PROSITE" id="PS51449">
    <property type="entry name" value="MTTASE_N"/>
    <property type="match status" value="1"/>
</dbReference>
<evidence type="ECO:0000256" key="8">
    <source>
        <dbReference type="SAM" id="SignalP"/>
    </source>
</evidence>
<dbReference type="GO" id="GO:0046872">
    <property type="term" value="F:metal ion binding"/>
    <property type="evidence" value="ECO:0007669"/>
    <property type="project" value="UniProtKB-KW"/>
</dbReference>
<dbReference type="GO" id="GO:0006400">
    <property type="term" value="P:tRNA modification"/>
    <property type="evidence" value="ECO:0007669"/>
    <property type="project" value="InterPro"/>
</dbReference>
<dbReference type="KEGG" id="gtt:GUITHDRAFT_157235"/>
<dbReference type="PaxDb" id="55529-EKX51277"/>
<dbReference type="NCBIfam" id="TIGR00089">
    <property type="entry name" value="MiaB/RimO family radical SAM methylthiotransferase"/>
    <property type="match status" value="1"/>
</dbReference>
<dbReference type="InterPro" id="IPR005840">
    <property type="entry name" value="Ribosomal_uS12_MeSTrfase_RimO"/>
</dbReference>
<evidence type="ECO:0000256" key="3">
    <source>
        <dbReference type="ARBA" id="ARBA00022490"/>
    </source>
</evidence>
<comment type="cofactor">
    <cofactor evidence="1">
        <name>[4Fe-4S] cluster</name>
        <dbReference type="ChEBI" id="CHEBI:49883"/>
    </cofactor>
</comment>
<dbReference type="Gene3D" id="2.40.50.140">
    <property type="entry name" value="Nucleic acid-binding proteins"/>
    <property type="match status" value="1"/>
</dbReference>
<dbReference type="InterPro" id="IPR006638">
    <property type="entry name" value="Elp3/MiaA/NifB-like_rSAM"/>
</dbReference>
<dbReference type="GO" id="GO:0035599">
    <property type="term" value="F:aspartic acid methylthiotransferase activity"/>
    <property type="evidence" value="ECO:0007669"/>
    <property type="project" value="TreeGrafter"/>
</dbReference>
<evidence type="ECO:0000259" key="10">
    <source>
        <dbReference type="PROSITE" id="PS51449"/>
    </source>
</evidence>
<dbReference type="FunFam" id="3.40.50.12160:FF:000003">
    <property type="entry name" value="CDK5 regulatory subunit-associated protein 1"/>
    <property type="match status" value="1"/>
</dbReference>
<dbReference type="PROSITE" id="PS01278">
    <property type="entry name" value="MTTASE_RADICAL"/>
    <property type="match status" value="1"/>
</dbReference>
<keyword evidence="6" id="KW-0408">Iron</keyword>
<dbReference type="GO" id="GO:0005829">
    <property type="term" value="C:cytosol"/>
    <property type="evidence" value="ECO:0007669"/>
    <property type="project" value="TreeGrafter"/>
</dbReference>
<reference evidence="12 14" key="1">
    <citation type="journal article" date="2012" name="Nature">
        <title>Algal genomes reveal evolutionary mosaicism and the fate of nucleomorphs.</title>
        <authorList>
            <consortium name="DOE Joint Genome Institute"/>
            <person name="Curtis B.A."/>
            <person name="Tanifuji G."/>
            <person name="Burki F."/>
            <person name="Gruber A."/>
            <person name="Irimia M."/>
            <person name="Maruyama S."/>
            <person name="Arias M.C."/>
            <person name="Ball S.G."/>
            <person name="Gile G.H."/>
            <person name="Hirakawa Y."/>
            <person name="Hopkins J.F."/>
            <person name="Kuo A."/>
            <person name="Rensing S.A."/>
            <person name="Schmutz J."/>
            <person name="Symeonidi A."/>
            <person name="Elias M."/>
            <person name="Eveleigh R.J."/>
            <person name="Herman E.K."/>
            <person name="Klute M.J."/>
            <person name="Nakayama T."/>
            <person name="Obornik M."/>
            <person name="Reyes-Prieto A."/>
            <person name="Armbrust E.V."/>
            <person name="Aves S.J."/>
            <person name="Beiko R.G."/>
            <person name="Coutinho P."/>
            <person name="Dacks J.B."/>
            <person name="Durnford D.G."/>
            <person name="Fast N.M."/>
            <person name="Green B.R."/>
            <person name="Grisdale C.J."/>
            <person name="Hempel F."/>
            <person name="Henrissat B."/>
            <person name="Hoppner M.P."/>
            <person name="Ishida K."/>
            <person name="Kim E."/>
            <person name="Koreny L."/>
            <person name="Kroth P.G."/>
            <person name="Liu Y."/>
            <person name="Malik S.B."/>
            <person name="Maier U.G."/>
            <person name="McRose D."/>
            <person name="Mock T."/>
            <person name="Neilson J.A."/>
            <person name="Onodera N.T."/>
            <person name="Poole A.M."/>
            <person name="Pritham E.J."/>
            <person name="Richards T.A."/>
            <person name="Rocap G."/>
            <person name="Roy S.W."/>
            <person name="Sarai C."/>
            <person name="Schaack S."/>
            <person name="Shirato S."/>
            <person name="Slamovits C.H."/>
            <person name="Spencer D.F."/>
            <person name="Suzuki S."/>
            <person name="Worden A.Z."/>
            <person name="Zauner S."/>
            <person name="Barry K."/>
            <person name="Bell C."/>
            <person name="Bharti A.K."/>
            <person name="Crow J.A."/>
            <person name="Grimwood J."/>
            <person name="Kramer R."/>
            <person name="Lindquist E."/>
            <person name="Lucas S."/>
            <person name="Salamov A."/>
            <person name="McFadden G.I."/>
            <person name="Lane C.E."/>
            <person name="Keeling P.J."/>
            <person name="Gray M.W."/>
            <person name="Grigoriev I.V."/>
            <person name="Archibald J.M."/>
        </authorList>
    </citation>
    <scope>NUCLEOTIDE SEQUENCE</scope>
    <source>
        <strain evidence="12 14">CCMP2712</strain>
    </source>
</reference>
<feature type="domain" description="TRAM" evidence="9">
    <location>
        <begin position="394"/>
        <end position="460"/>
    </location>
</feature>
<proteinExistence type="inferred from homology"/>
<evidence type="ECO:0000259" key="9">
    <source>
        <dbReference type="PROSITE" id="PS50926"/>
    </source>
</evidence>
<dbReference type="SUPFAM" id="SSF102114">
    <property type="entry name" value="Radical SAM enzymes"/>
    <property type="match status" value="1"/>
</dbReference>
<dbReference type="PROSITE" id="PS51918">
    <property type="entry name" value="RADICAL_SAM"/>
    <property type="match status" value="1"/>
</dbReference>
<dbReference type="InterPro" id="IPR058240">
    <property type="entry name" value="rSAM_sf"/>
</dbReference>
<dbReference type="SFLD" id="SFLDG01061">
    <property type="entry name" value="methylthiotransferase"/>
    <property type="match status" value="1"/>
</dbReference>
<keyword evidence="14" id="KW-1185">Reference proteome</keyword>
<evidence type="ECO:0000256" key="7">
    <source>
        <dbReference type="ARBA" id="ARBA00023014"/>
    </source>
</evidence>
<name>L1JS76_GUITC</name>
<dbReference type="AlphaFoldDB" id="L1JS76"/>
<keyword evidence="5" id="KW-0479">Metal-binding</keyword>
<dbReference type="HOGENOM" id="CLU_018697_0_1_1"/>
<dbReference type="OrthoDB" id="190098at2759"/>
<sequence>MSARVPLALLLFFAGSSHAYVQTFSRCPKNTVDAEVMLGDLKKRGFDIVRRPRDADVVIVNTCAFIEEAKTESVQAVLEAVDLKKSSAKGVVITGCMAQRYAQELADELPEVDAVVGFEKYADIGNQIESIITKSGFAMPEVAVGSTDVPFRPEWERVRITQQHAAFLRVAEGCDHKCTFCAIPSWRGRFRSKSFDAIMEEARELVATGVTELNLIAEDTNQWGQDFGAADKRRLADLLHSLAGIEEVRRISLLYCYPSYFSDELIDAIASIDKVCKYIDMPLQHISDPVLKAMNRPPREHTVSLLKKLRERIPGLVLRTTFISGFPGETDKDHRELVDFVKAMKFERAGVFAYSEEEGTPAAKMLDQVPADVKERRRDELISIVQKCQRKFAESLVGKRVEVVIDKVGEGGFGSIGRTRADAPDIDCVVHLAQTLRPGTYVDAHIVDTFDFDLVADAGDVMVSPEEADDIVKAAMQ</sequence>
<dbReference type="SFLD" id="SFLDG01082">
    <property type="entry name" value="B12-binding_domain_containing"/>
    <property type="match status" value="1"/>
</dbReference>
<keyword evidence="4" id="KW-0949">S-adenosyl-L-methionine</keyword>
<dbReference type="InterPro" id="IPR023404">
    <property type="entry name" value="rSAM_horseshoe"/>
</dbReference>